<dbReference type="InterPro" id="IPR001132">
    <property type="entry name" value="SMAD_dom_Dwarfin-type"/>
</dbReference>
<name>A0AAF5DB44_STRER</name>
<dbReference type="Gene3D" id="2.60.200.10">
    <property type="match status" value="1"/>
</dbReference>
<dbReference type="GO" id="GO:0006355">
    <property type="term" value="P:regulation of DNA-templated transcription"/>
    <property type="evidence" value="ECO:0007669"/>
    <property type="project" value="InterPro"/>
</dbReference>
<dbReference type="PROSITE" id="PS51076">
    <property type="entry name" value="MH2"/>
    <property type="match status" value="1"/>
</dbReference>
<sequence length="1291" mass="149384">MFQELNRNKAYCTENIEEKSIENNCENIIDEDMWYDIDQFQLDHLNEVLQRLSEGTLDDEIWGKLIIMEKTKRIAKAYLRKTTIIVDGGDEEFDGMTIGFNYFSNPDRDHQTSELRKKIGDGVIIKMDSQGNIKAMARGAAPVIVQNWKNNKKHCIAEKLLRLQGKLITKRGIDMNDDDRIFKVFDMKKFKISIERDCFETEEDVKNLLLKTCLRIALVKDGQPDDPMETPCWFMLINLVALDMIKTKMPHIADLNCLYGELGCPSVIPSIKRSALKEQIESSSISCSNRRKSQSYYEILSDDSKKHHFKISSNYDNGRRKGKRNLSSSDDSEESNTEVNTKYNHNVINSRFLKPYSGSITDSSSGFASGTDKRSFSSTKRSSSDLTKSVEDLKINCNESKNLLNPGIKISGLRPKLDKTLFDPPYSSRKNNGLIRKRSSLQEIDRERRKEYRNSCNIDEIYNECNDNSIEIDNIIYTDKEKCLDETYNNNDYAEGLKIDNEGKDFDINEALKNVDESFNYLQNGDYYSDFFEVEENNCRENLLLIDKPNESTINNNDSDDTVSSQSPLPYSNNLLYLNRHWRVRKPITKYNNYLQTIDRVRSKVSKNNKNTNNGKSDVLFNRSETIKINSISNSSPLEIADISCQFFKSQEQECTMIVWKEWRCIRDKIYSNFKNPSISIVNVEYDFVKNTSLNSIRFGKGVPLYENEYDTSLCHYYEYTDASSLANHLRRFNEEQCLDKKIPKNWFKEKRQNILPSKNWIFNHNDNPSLAYKLQTPTTKKKIGRATSIKYQHPNQQEWIPRRRSTTVYLYPTYKKQERRPQYSRSPTAHLQQWEQIYQSTKNNQNSRETSRSQTDLSPHQRLKKKNSNQWKSTEHFPTLLLQSEHTSKKPVEMSVKLQVYRSRNSLTKSPIKEQQPITSRVNIKYFNNSLPKFSNESEPIYDNPPIKTSESQHQIRTVPNYITRTVQTAPQPIQPPTLDNHPAGAVPARANLHGKKQDTEHGRKGLPTKKSQESFKNNPNTPTRSIKSLFKEYESKTDRTGKIASTCQVSQQVIKSREKIFNTPQTNGRDKSLDTKTCQSIRETSNKVNKSLSPTISNASSTSSITTNGERNDLSNITNSSSTGNVLLFSKRNNINEKEEQSKRRNIHENTTNKWTNNEKKSGRRDGQLLHEGDTFKPKQSINTLINIFEESSISKNTTSCQRSINKWCGKNISEKLCPTEVSFNRESNDGRNESKWNNCEFKSIKRRNNLWEQGTICERILGESSSETSSYGVEECNREDEEIFVKLK</sequence>
<evidence type="ECO:0000256" key="1">
    <source>
        <dbReference type="SAM" id="MobiDB-lite"/>
    </source>
</evidence>
<organism evidence="3 4">
    <name type="scientific">Strongyloides stercoralis</name>
    <name type="common">Threadworm</name>
    <dbReference type="NCBI Taxonomy" id="6248"/>
    <lineage>
        <taxon>Eukaryota</taxon>
        <taxon>Metazoa</taxon>
        <taxon>Ecdysozoa</taxon>
        <taxon>Nematoda</taxon>
        <taxon>Chromadorea</taxon>
        <taxon>Rhabditida</taxon>
        <taxon>Tylenchina</taxon>
        <taxon>Panagrolaimomorpha</taxon>
        <taxon>Strongyloidoidea</taxon>
        <taxon>Strongyloididae</taxon>
        <taxon>Strongyloides</taxon>
    </lineage>
</organism>
<dbReference type="GO" id="GO:0051239">
    <property type="term" value="P:regulation of multicellular organismal process"/>
    <property type="evidence" value="ECO:0007669"/>
    <property type="project" value="UniProtKB-ARBA"/>
</dbReference>
<dbReference type="InterPro" id="IPR008984">
    <property type="entry name" value="SMAD_FHA_dom_sf"/>
</dbReference>
<proteinExistence type="predicted"/>
<dbReference type="PANTHER" id="PTHR22742">
    <property type="entry name" value="EXPANSION, ISOFORM A-RELATED"/>
    <property type="match status" value="1"/>
</dbReference>
<dbReference type="FunFam" id="2.60.200.10:FF:000006">
    <property type="entry name" value="Expansion, isoform A"/>
    <property type="match status" value="1"/>
</dbReference>
<feature type="compositionally biased region" description="Basic and acidic residues" evidence="1">
    <location>
        <begin position="1159"/>
        <end position="1176"/>
    </location>
</feature>
<feature type="region of interest" description="Disordered" evidence="1">
    <location>
        <begin position="995"/>
        <end position="1026"/>
    </location>
</feature>
<protein>
    <submittedName>
        <fullName evidence="4">MH2 domain-containing protein</fullName>
    </submittedName>
</protein>
<feature type="compositionally biased region" description="Low complexity" evidence="1">
    <location>
        <begin position="1093"/>
        <end position="1110"/>
    </location>
</feature>
<dbReference type="GO" id="GO:0009791">
    <property type="term" value="P:post-embryonic development"/>
    <property type="evidence" value="ECO:0007669"/>
    <property type="project" value="UniProtKB-ARBA"/>
</dbReference>
<dbReference type="SUPFAM" id="SSF49879">
    <property type="entry name" value="SMAD/FHA domain"/>
    <property type="match status" value="1"/>
</dbReference>
<feature type="compositionally biased region" description="Polar residues" evidence="1">
    <location>
        <begin position="1016"/>
        <end position="1026"/>
    </location>
</feature>
<evidence type="ECO:0000313" key="4">
    <source>
        <dbReference type="WBParaSite" id="TCONS_00009140.p1"/>
    </source>
</evidence>
<feature type="region of interest" description="Disordered" evidence="1">
    <location>
        <begin position="310"/>
        <end position="342"/>
    </location>
</feature>
<feature type="region of interest" description="Disordered" evidence="1">
    <location>
        <begin position="362"/>
        <end position="383"/>
    </location>
</feature>
<dbReference type="InterPro" id="IPR017855">
    <property type="entry name" value="SMAD-like_dom_sf"/>
</dbReference>
<dbReference type="WBParaSite" id="TCONS_00009140.p1">
    <property type="protein sequence ID" value="TCONS_00009140.p1"/>
    <property type="gene ID" value="XLOC_006986"/>
</dbReference>
<evidence type="ECO:0000259" key="2">
    <source>
        <dbReference type="PROSITE" id="PS51076"/>
    </source>
</evidence>
<dbReference type="Proteomes" id="UP000035681">
    <property type="component" value="Unplaced"/>
</dbReference>
<keyword evidence="3" id="KW-1185">Reference proteome</keyword>
<dbReference type="Pfam" id="PF03166">
    <property type="entry name" value="MH2"/>
    <property type="match status" value="1"/>
</dbReference>
<reference evidence="4" key="1">
    <citation type="submission" date="2024-02" db="UniProtKB">
        <authorList>
            <consortium name="WormBaseParasite"/>
        </authorList>
    </citation>
    <scope>IDENTIFICATION</scope>
</reference>
<dbReference type="GO" id="GO:0050793">
    <property type="term" value="P:regulation of developmental process"/>
    <property type="evidence" value="ECO:0007669"/>
    <property type="project" value="UniProtKB-ARBA"/>
</dbReference>
<feature type="compositionally biased region" description="Basic and acidic residues" evidence="1">
    <location>
        <begin position="1136"/>
        <end position="1145"/>
    </location>
</feature>
<dbReference type="PANTHER" id="PTHR22742:SF2">
    <property type="entry name" value="EXPANSION, ISOFORM A-RELATED"/>
    <property type="match status" value="1"/>
</dbReference>
<feature type="domain" description="MH2" evidence="2">
    <location>
        <begin position="62"/>
        <end position="268"/>
    </location>
</feature>
<accession>A0AAF5DB44</accession>
<dbReference type="SMART" id="SM00524">
    <property type="entry name" value="DWB"/>
    <property type="match status" value="1"/>
</dbReference>
<feature type="region of interest" description="Disordered" evidence="1">
    <location>
        <begin position="1086"/>
        <end position="1176"/>
    </location>
</feature>
<dbReference type="AlphaFoldDB" id="A0AAF5DB44"/>
<evidence type="ECO:0000313" key="3">
    <source>
        <dbReference type="Proteomes" id="UP000035681"/>
    </source>
</evidence>
<feature type="region of interest" description="Disordered" evidence="1">
    <location>
        <begin position="842"/>
        <end position="876"/>
    </location>
</feature>
<feature type="compositionally biased region" description="Polar residues" evidence="1">
    <location>
        <begin position="842"/>
        <end position="859"/>
    </location>
</feature>
<feature type="compositionally biased region" description="Polar residues" evidence="1">
    <location>
        <begin position="1116"/>
        <end position="1127"/>
    </location>
</feature>